<dbReference type="Proteomes" id="UP000507470">
    <property type="component" value="Unassembled WGS sequence"/>
</dbReference>
<evidence type="ECO:0000313" key="3">
    <source>
        <dbReference type="Proteomes" id="UP000507470"/>
    </source>
</evidence>
<name>A0A6J8D9V8_MYTCO</name>
<dbReference type="OrthoDB" id="5946895at2759"/>
<accession>A0A6J8D9V8</accession>
<protein>
    <recommendedName>
        <fullName evidence="4">Cysteine dioxygenase</fullName>
    </recommendedName>
</protein>
<proteinExistence type="predicted"/>
<evidence type="ECO:0000313" key="2">
    <source>
        <dbReference type="EMBL" id="CAC5403890.1"/>
    </source>
</evidence>
<reference evidence="2 3" key="1">
    <citation type="submission" date="2020-06" db="EMBL/GenBank/DDBJ databases">
        <authorList>
            <person name="Li R."/>
            <person name="Bekaert M."/>
        </authorList>
    </citation>
    <scope>NUCLEOTIDE SEQUENCE [LARGE SCALE GENOMIC DNA]</scope>
    <source>
        <strain evidence="3">wild</strain>
    </source>
</reference>
<dbReference type="InterPro" id="IPR011051">
    <property type="entry name" value="RmlC_Cupin_sf"/>
</dbReference>
<dbReference type="InterPro" id="IPR014710">
    <property type="entry name" value="RmlC-like_jellyroll"/>
</dbReference>
<gene>
    <name evidence="2" type="ORF">MCOR_37741</name>
</gene>
<feature type="region of interest" description="Disordered" evidence="1">
    <location>
        <begin position="16"/>
        <end position="49"/>
    </location>
</feature>
<dbReference type="EMBL" id="CACVKT020006875">
    <property type="protein sequence ID" value="CAC5403890.1"/>
    <property type="molecule type" value="Genomic_DNA"/>
</dbReference>
<organism evidence="2 3">
    <name type="scientific">Mytilus coruscus</name>
    <name type="common">Sea mussel</name>
    <dbReference type="NCBI Taxonomy" id="42192"/>
    <lineage>
        <taxon>Eukaryota</taxon>
        <taxon>Metazoa</taxon>
        <taxon>Spiralia</taxon>
        <taxon>Lophotrochozoa</taxon>
        <taxon>Mollusca</taxon>
        <taxon>Bivalvia</taxon>
        <taxon>Autobranchia</taxon>
        <taxon>Pteriomorphia</taxon>
        <taxon>Mytilida</taxon>
        <taxon>Mytiloidea</taxon>
        <taxon>Mytilidae</taxon>
        <taxon>Mytilinae</taxon>
        <taxon>Mytilus</taxon>
    </lineage>
</organism>
<evidence type="ECO:0008006" key="4">
    <source>
        <dbReference type="Google" id="ProtNLM"/>
    </source>
</evidence>
<dbReference type="SUPFAM" id="SSF51182">
    <property type="entry name" value="RmlC-like cupins"/>
    <property type="match status" value="1"/>
</dbReference>
<keyword evidence="3" id="KW-1185">Reference proteome</keyword>
<sequence>MGCGSSLVMLVADEQNIKNESRQTTTNASMNDAGKKSAMTSGDGLSTMKGGEEEELTILNGKGCGLENRLISYWYSYDRDNLVLKYGKGYRMEETTFLTYDFLKNVSSSEDKENIRKKLYPYFNAEEKRLIRMYEAMMNSLKGGDITVTEQIVEFDKNPFILNVSPLVLDSTKVNLFFLDEGNFTFSASLSPACRELYENVKGCHLNYPEEVTGFLLSNAIRYSIDTEGCLLNQKLKEKVQKFVGSNKEATYLRITLRSSLGKSPGIPYVLEIWPQGHYSPIHNHGNANAVIKVLFGSIHIMIYNKQVSTPYALPLKEFDPREGDVT</sequence>
<dbReference type="Gene3D" id="2.60.120.10">
    <property type="entry name" value="Jelly Rolls"/>
    <property type="match status" value="1"/>
</dbReference>
<dbReference type="AlphaFoldDB" id="A0A6J8D9V8"/>
<evidence type="ECO:0000256" key="1">
    <source>
        <dbReference type="SAM" id="MobiDB-lite"/>
    </source>
</evidence>